<reference evidence="2" key="1">
    <citation type="submission" date="2022-07" db="EMBL/GenBank/DDBJ databases">
        <title>Complete genome sequence of Salinispirillum sp. LH10-3-1 capable of multiple carbohydrate inversion isolated from a soda lake.</title>
        <authorList>
            <person name="Liu J."/>
            <person name="Zhai Y."/>
            <person name="Zhang H."/>
            <person name="Yang H."/>
            <person name="Qu J."/>
            <person name="Li J."/>
        </authorList>
    </citation>
    <scope>NUCLEOTIDE SEQUENCE</scope>
    <source>
        <strain evidence="2">LH 10-3-1</strain>
    </source>
</reference>
<dbReference type="PANTHER" id="PTHR36933">
    <property type="entry name" value="SLL0788 PROTEIN"/>
    <property type="match status" value="1"/>
</dbReference>
<dbReference type="PANTHER" id="PTHR36933:SF1">
    <property type="entry name" value="SLL0788 PROTEIN"/>
    <property type="match status" value="1"/>
</dbReference>
<dbReference type="InterPro" id="IPR005183">
    <property type="entry name" value="DUF305_CopM-like"/>
</dbReference>
<dbReference type="InterPro" id="IPR012347">
    <property type="entry name" value="Ferritin-like"/>
</dbReference>
<dbReference type="Gene3D" id="1.20.1260.10">
    <property type="match status" value="2"/>
</dbReference>
<dbReference type="RefSeq" id="WP_304995631.1">
    <property type="nucleotide sequence ID" value="NZ_CP101717.1"/>
</dbReference>
<dbReference type="EMBL" id="CP101717">
    <property type="protein sequence ID" value="WLD58345.1"/>
    <property type="molecule type" value="Genomic_DNA"/>
</dbReference>
<feature type="domain" description="DUF305" evidence="1">
    <location>
        <begin position="40"/>
        <end position="183"/>
    </location>
</feature>
<gene>
    <name evidence="2" type="ORF">NFC81_00785</name>
</gene>
<name>A0AB38YGI4_9GAMM</name>
<dbReference type="Pfam" id="PF03713">
    <property type="entry name" value="DUF305"/>
    <property type="match status" value="1"/>
</dbReference>
<dbReference type="AlphaFoldDB" id="A0AB38YGI4"/>
<proteinExistence type="predicted"/>
<accession>A0AB38YGI4</accession>
<sequence length="186" mass="21096">MHHNHQMGQGMGMPMKDPFATSMAAMMRDMHGMELSGDVDYDFVAGMIPHHQGAIDMAKVQLELGQDATLHALSRDIIAAQEEEIAFMRDWLVAYGEPRPGDNRDAIRTAYDRINQAMMRDMHTPPTGNVDRDFVCGMIPHHQAAVDMAEVILAHSTRAELRRMAEDVIREQRREIAEMEAWLVQN</sequence>
<evidence type="ECO:0000259" key="1">
    <source>
        <dbReference type="Pfam" id="PF03713"/>
    </source>
</evidence>
<organism evidence="2">
    <name type="scientific">Salinispirillum sp. LH 10-3-1</name>
    <dbReference type="NCBI Taxonomy" id="2952525"/>
    <lineage>
        <taxon>Bacteria</taxon>
        <taxon>Pseudomonadati</taxon>
        <taxon>Pseudomonadota</taxon>
        <taxon>Gammaproteobacteria</taxon>
        <taxon>Oceanospirillales</taxon>
        <taxon>Saccharospirillaceae</taxon>
        <taxon>Salinispirillum</taxon>
    </lineage>
</organism>
<protein>
    <submittedName>
        <fullName evidence="2">DUF305 domain-containing protein</fullName>
    </submittedName>
</protein>
<evidence type="ECO:0000313" key="2">
    <source>
        <dbReference type="EMBL" id="WLD58345.1"/>
    </source>
</evidence>